<dbReference type="GO" id="GO:0016887">
    <property type="term" value="F:ATP hydrolysis activity"/>
    <property type="evidence" value="ECO:0007669"/>
    <property type="project" value="InterPro"/>
</dbReference>
<protein>
    <submittedName>
        <fullName evidence="8">Pachytene checkpoint protein 2 homolog</fullName>
    </submittedName>
</protein>
<dbReference type="InterPro" id="IPR027417">
    <property type="entry name" value="P-loop_NTPase"/>
</dbReference>
<dbReference type="InterPro" id="IPR058249">
    <property type="entry name" value="Pch2_C"/>
</dbReference>
<dbReference type="SMART" id="SM00382">
    <property type="entry name" value="AAA"/>
    <property type="match status" value="1"/>
</dbReference>
<reference evidence="8 9" key="1">
    <citation type="journal article" date="2019" name="Commun. Biol.">
        <title>The bagworm genome reveals a unique fibroin gene that provides high tensile strength.</title>
        <authorList>
            <person name="Kono N."/>
            <person name="Nakamura H."/>
            <person name="Ohtoshi R."/>
            <person name="Tomita M."/>
            <person name="Numata K."/>
            <person name="Arakawa K."/>
        </authorList>
    </citation>
    <scope>NUCLEOTIDE SEQUENCE [LARGE SCALE GENOMIC DNA]</scope>
</reference>
<feature type="region of interest" description="Disordered" evidence="6">
    <location>
        <begin position="415"/>
        <end position="436"/>
    </location>
</feature>
<dbReference type="PROSITE" id="PS00674">
    <property type="entry name" value="AAA"/>
    <property type="match status" value="1"/>
</dbReference>
<dbReference type="PANTHER" id="PTHR45991:SF1">
    <property type="entry name" value="PACHYTENE CHECKPOINT PROTEIN 2 HOMOLOG"/>
    <property type="match status" value="1"/>
</dbReference>
<dbReference type="SUPFAM" id="SSF52540">
    <property type="entry name" value="P-loop containing nucleoside triphosphate hydrolases"/>
    <property type="match status" value="1"/>
</dbReference>
<dbReference type="Pfam" id="PF00004">
    <property type="entry name" value="AAA"/>
    <property type="match status" value="1"/>
</dbReference>
<dbReference type="Proteomes" id="UP000299102">
    <property type="component" value="Unassembled WGS sequence"/>
</dbReference>
<evidence type="ECO:0000256" key="2">
    <source>
        <dbReference type="ARBA" id="ARBA00022741"/>
    </source>
</evidence>
<keyword evidence="4" id="KW-0469">Meiosis</keyword>
<accession>A0A4C1U9L2</accession>
<dbReference type="InterPro" id="IPR001270">
    <property type="entry name" value="ClpA/B"/>
</dbReference>
<evidence type="ECO:0000256" key="5">
    <source>
        <dbReference type="RuleBase" id="RU003651"/>
    </source>
</evidence>
<dbReference type="Gene3D" id="3.40.50.300">
    <property type="entry name" value="P-loop containing nucleotide triphosphate hydrolases"/>
    <property type="match status" value="1"/>
</dbReference>
<dbReference type="CDD" id="cd19508">
    <property type="entry name" value="RecA-like_Pch2-like"/>
    <property type="match status" value="1"/>
</dbReference>
<dbReference type="InterPro" id="IPR044539">
    <property type="entry name" value="Pch2-like"/>
</dbReference>
<dbReference type="EMBL" id="BGZK01000142">
    <property type="protein sequence ID" value="GBP22614.1"/>
    <property type="molecule type" value="Genomic_DNA"/>
</dbReference>
<keyword evidence="2 5" id="KW-0547">Nucleotide-binding</keyword>
<dbReference type="InterPro" id="IPR003593">
    <property type="entry name" value="AAA+_ATPase"/>
</dbReference>
<keyword evidence="3 5" id="KW-0067">ATP-binding</keyword>
<evidence type="ECO:0000313" key="8">
    <source>
        <dbReference type="EMBL" id="GBP22614.1"/>
    </source>
</evidence>
<proteinExistence type="inferred from homology"/>
<evidence type="ECO:0000259" key="7">
    <source>
        <dbReference type="SMART" id="SM00382"/>
    </source>
</evidence>
<dbReference type="GO" id="GO:0005634">
    <property type="term" value="C:nucleus"/>
    <property type="evidence" value="ECO:0007669"/>
    <property type="project" value="TreeGrafter"/>
</dbReference>
<dbReference type="GO" id="GO:0051598">
    <property type="term" value="P:meiotic recombination checkpoint signaling"/>
    <property type="evidence" value="ECO:0007669"/>
    <property type="project" value="TreeGrafter"/>
</dbReference>
<dbReference type="InterPro" id="IPR003959">
    <property type="entry name" value="ATPase_AAA_core"/>
</dbReference>
<dbReference type="GO" id="GO:0007131">
    <property type="term" value="P:reciprocal meiotic recombination"/>
    <property type="evidence" value="ECO:0007669"/>
    <property type="project" value="TreeGrafter"/>
</dbReference>
<name>A0A4C1U9L2_EUMVA</name>
<dbReference type="AlphaFoldDB" id="A0A4C1U9L2"/>
<evidence type="ECO:0000256" key="6">
    <source>
        <dbReference type="SAM" id="MobiDB-lite"/>
    </source>
</evidence>
<dbReference type="GO" id="GO:0005694">
    <property type="term" value="C:chromosome"/>
    <property type="evidence" value="ECO:0007669"/>
    <property type="project" value="TreeGrafter"/>
</dbReference>
<feature type="compositionally biased region" description="Polar residues" evidence="6">
    <location>
        <begin position="415"/>
        <end position="427"/>
    </location>
</feature>
<dbReference type="FunFam" id="3.40.50.300:FF:000680">
    <property type="entry name" value="pachytene checkpoint protein 2 homolog"/>
    <property type="match status" value="1"/>
</dbReference>
<dbReference type="Pfam" id="PF23563">
    <property type="entry name" value="TRIP13_N"/>
    <property type="match status" value="1"/>
</dbReference>
<dbReference type="Pfam" id="PF23242">
    <property type="entry name" value="AAA_lid_TRIP13_C"/>
    <property type="match status" value="1"/>
</dbReference>
<dbReference type="GO" id="GO:0005524">
    <property type="term" value="F:ATP binding"/>
    <property type="evidence" value="ECO:0007669"/>
    <property type="project" value="UniProtKB-KW"/>
</dbReference>
<sequence>MTSLHVEIVQKRESCIEAKTIKQLVHAYLSSFMSLSPGTTISNSEFDDDSALKQDVQSITLCNLDDGHQILYISETVMIYHVYTLNSFDSEMETMHDPSSGEELPAANMWSLPSKEFYGLWESLIYDSRVKEQTLRFVETAFEFSDRGVDSNIINWNRVVLLHGPPGTGKTSLCRALSQKLSIRLQDRFQNTQLIEINSHSLFSKWFSESGKLVFKLFNKIKEIIEDPQILVCVLIDEVESLTHARRSALSGVEPSDSIRVVNAVLTQIDQIKNFPNVLILTTSNMTSAIDLAFVDRADIRQYVGPLTEKPIYTIFASCLTELMAKNIVMREQLFSYHVLKEYNFTKNESTEMSLELLKLARLSVGLSGRALRKLPFLAHALFIDSKTSTFSRFLQALRQAILKHKEDNKQLTQEQCTNHKSASSDVHVNGDVNGH</sequence>
<dbReference type="PANTHER" id="PTHR45991">
    <property type="entry name" value="PACHYTENE CHECKPOINT PROTEIN 2"/>
    <property type="match status" value="1"/>
</dbReference>
<dbReference type="InterPro" id="IPR003960">
    <property type="entry name" value="ATPase_AAA_CS"/>
</dbReference>
<dbReference type="PRINTS" id="PR00300">
    <property type="entry name" value="CLPPROTEASEA"/>
</dbReference>
<organism evidence="8 9">
    <name type="scientific">Eumeta variegata</name>
    <name type="common">Bagworm moth</name>
    <name type="synonym">Eumeta japonica</name>
    <dbReference type="NCBI Taxonomy" id="151549"/>
    <lineage>
        <taxon>Eukaryota</taxon>
        <taxon>Metazoa</taxon>
        <taxon>Ecdysozoa</taxon>
        <taxon>Arthropoda</taxon>
        <taxon>Hexapoda</taxon>
        <taxon>Insecta</taxon>
        <taxon>Pterygota</taxon>
        <taxon>Neoptera</taxon>
        <taxon>Endopterygota</taxon>
        <taxon>Lepidoptera</taxon>
        <taxon>Glossata</taxon>
        <taxon>Ditrysia</taxon>
        <taxon>Tineoidea</taxon>
        <taxon>Psychidae</taxon>
        <taxon>Oiketicinae</taxon>
        <taxon>Eumeta</taxon>
    </lineage>
</organism>
<comment type="similarity">
    <text evidence="1">Belongs to the AAA ATPase family. PCH2 subfamily.</text>
</comment>
<gene>
    <name evidence="8" type="primary">TRIP13</name>
    <name evidence="8" type="ORF">EVAR_13894_1</name>
</gene>
<dbReference type="OrthoDB" id="10042665at2759"/>
<evidence type="ECO:0000256" key="3">
    <source>
        <dbReference type="ARBA" id="ARBA00022840"/>
    </source>
</evidence>
<evidence type="ECO:0000256" key="1">
    <source>
        <dbReference type="ARBA" id="ARBA00007271"/>
    </source>
</evidence>
<dbReference type="STRING" id="151549.A0A4C1U9L2"/>
<keyword evidence="9" id="KW-1185">Reference proteome</keyword>
<comment type="caution">
    <text evidence="8">The sequence shown here is derived from an EMBL/GenBank/DDBJ whole genome shotgun (WGS) entry which is preliminary data.</text>
</comment>
<evidence type="ECO:0000313" key="9">
    <source>
        <dbReference type="Proteomes" id="UP000299102"/>
    </source>
</evidence>
<feature type="domain" description="AAA+ ATPase" evidence="7">
    <location>
        <begin position="156"/>
        <end position="308"/>
    </location>
</feature>
<evidence type="ECO:0000256" key="4">
    <source>
        <dbReference type="ARBA" id="ARBA00023254"/>
    </source>
</evidence>